<dbReference type="EMBL" id="JAENHL010000008">
    <property type="protein sequence ID" value="MBK1871272.1"/>
    <property type="molecule type" value="Genomic_DNA"/>
</dbReference>
<proteinExistence type="predicted"/>
<comment type="caution">
    <text evidence="1">The sequence shown here is derived from an EMBL/GenBank/DDBJ whole genome shotgun (WGS) entry which is preliminary data.</text>
</comment>
<protein>
    <submittedName>
        <fullName evidence="1">FadR family transcriptional regulator</fullName>
    </submittedName>
</protein>
<reference evidence="1" key="1">
    <citation type="submission" date="2021-01" db="EMBL/GenBank/DDBJ databases">
        <authorList>
            <person name="Sun Q."/>
        </authorList>
    </citation>
    <scope>NUCLEOTIDE SEQUENCE</scope>
    <source>
        <strain evidence="1">YIM B02566</strain>
    </source>
</reference>
<organism evidence="1 2">
    <name type="scientific">Taklimakanibacter albus</name>
    <dbReference type="NCBI Taxonomy" id="2800327"/>
    <lineage>
        <taxon>Bacteria</taxon>
        <taxon>Pseudomonadati</taxon>
        <taxon>Pseudomonadota</taxon>
        <taxon>Alphaproteobacteria</taxon>
        <taxon>Hyphomicrobiales</taxon>
        <taxon>Aestuariivirgaceae</taxon>
        <taxon>Taklimakanibacter</taxon>
    </lineage>
</organism>
<evidence type="ECO:0000313" key="2">
    <source>
        <dbReference type="Proteomes" id="UP000616151"/>
    </source>
</evidence>
<evidence type="ECO:0000313" key="1">
    <source>
        <dbReference type="EMBL" id="MBK1871272.1"/>
    </source>
</evidence>
<accession>A0ACC5RF80</accession>
<dbReference type="Proteomes" id="UP000616151">
    <property type="component" value="Unassembled WGS sequence"/>
</dbReference>
<name>A0ACC5RF80_9HYPH</name>
<gene>
    <name evidence="1" type="ORF">JHL16_33205</name>
</gene>
<sequence>MTKQPRLALGRAQKRNLFAHVVEDLGTRIIKGDLTPDDPFPIEADLGREFGASRSVIREAVKSLAARGLIESKTRTGIRVMPPTHWNLLDPEVLSWRYGAMPPVQFYGELFEIRLMIEPQAAALAAERAHASDIAEIAEAFAEMTKVSPNSTAAIDADLRFHRAILAAGKNALLHQMGHLIAVGLYISHQTSSDSFTVFLPQHGKVLDAIRARDPQAARRTMEKLLNETREFITGHLKNGRRRAK</sequence>
<keyword evidence="2" id="KW-1185">Reference proteome</keyword>